<dbReference type="Gene3D" id="3.30.450.40">
    <property type="match status" value="2"/>
</dbReference>
<evidence type="ECO:0000259" key="2">
    <source>
        <dbReference type="PROSITE" id="PS50113"/>
    </source>
</evidence>
<dbReference type="Pfam" id="PF00563">
    <property type="entry name" value="EAL"/>
    <property type="match status" value="1"/>
</dbReference>
<dbReference type="CDD" id="cd01949">
    <property type="entry name" value="GGDEF"/>
    <property type="match status" value="1"/>
</dbReference>
<dbReference type="PANTHER" id="PTHR44757">
    <property type="entry name" value="DIGUANYLATE CYCLASE DGCP"/>
    <property type="match status" value="1"/>
</dbReference>
<dbReference type="InterPro" id="IPR029016">
    <property type="entry name" value="GAF-like_dom_sf"/>
</dbReference>
<dbReference type="SUPFAM" id="SSF141868">
    <property type="entry name" value="EAL domain-like"/>
    <property type="match status" value="1"/>
</dbReference>
<dbReference type="Pfam" id="PF13185">
    <property type="entry name" value="GAF_2"/>
    <property type="match status" value="1"/>
</dbReference>
<feature type="domain" description="EAL" evidence="3">
    <location>
        <begin position="677"/>
        <end position="932"/>
    </location>
</feature>
<evidence type="ECO:0000259" key="3">
    <source>
        <dbReference type="PROSITE" id="PS50883"/>
    </source>
</evidence>
<dbReference type="CDD" id="cd00130">
    <property type="entry name" value="PAS"/>
    <property type="match status" value="1"/>
</dbReference>
<dbReference type="SMART" id="SM00065">
    <property type="entry name" value="GAF"/>
    <property type="match status" value="2"/>
</dbReference>
<dbReference type="NCBIfam" id="TIGR00254">
    <property type="entry name" value="GGDEF"/>
    <property type="match status" value="1"/>
</dbReference>
<dbReference type="AlphaFoldDB" id="A0A838CXH3"/>
<feature type="domain" description="PAS" evidence="1">
    <location>
        <begin position="378"/>
        <end position="419"/>
    </location>
</feature>
<dbReference type="InterPro" id="IPR043128">
    <property type="entry name" value="Rev_trsase/Diguanyl_cyclase"/>
</dbReference>
<dbReference type="InterPro" id="IPR029787">
    <property type="entry name" value="Nucleotide_cyclase"/>
</dbReference>
<dbReference type="SMART" id="SM00091">
    <property type="entry name" value="PAS"/>
    <property type="match status" value="1"/>
</dbReference>
<evidence type="ECO:0000313" key="5">
    <source>
        <dbReference type="EMBL" id="MBA2176628.1"/>
    </source>
</evidence>
<comment type="caution">
    <text evidence="5">The sequence shown here is derived from an EMBL/GenBank/DDBJ whole genome shotgun (WGS) entry which is preliminary data.</text>
</comment>
<dbReference type="SUPFAM" id="SSF55785">
    <property type="entry name" value="PYP-like sensor domain (PAS domain)"/>
    <property type="match status" value="1"/>
</dbReference>
<name>A0A838CXH3_9BACI</name>
<organism evidence="5 6">
    <name type="scientific">Halobacillus locisalis</name>
    <dbReference type="NCBI Taxonomy" id="220753"/>
    <lineage>
        <taxon>Bacteria</taxon>
        <taxon>Bacillati</taxon>
        <taxon>Bacillota</taxon>
        <taxon>Bacilli</taxon>
        <taxon>Bacillales</taxon>
        <taxon>Bacillaceae</taxon>
        <taxon>Halobacillus</taxon>
    </lineage>
</organism>
<dbReference type="PROSITE" id="PS50887">
    <property type="entry name" value="GGDEF"/>
    <property type="match status" value="1"/>
</dbReference>
<dbReference type="Proteomes" id="UP000571017">
    <property type="component" value="Unassembled WGS sequence"/>
</dbReference>
<dbReference type="Gene3D" id="3.30.450.20">
    <property type="entry name" value="PAS domain"/>
    <property type="match status" value="1"/>
</dbReference>
<gene>
    <name evidence="5" type="ORF">H0266_17205</name>
</gene>
<reference evidence="5 6" key="1">
    <citation type="journal article" date="2004" name="Extremophiles">
        <title>Halobacillus locisalis sp. nov., a halophilic bacterium isolated from a marine solar saltern of the Yellow Sea in Korea.</title>
        <authorList>
            <person name="Yoon J.H."/>
            <person name="Kang K.H."/>
            <person name="Oh T.K."/>
            <person name="Park Y.H."/>
        </authorList>
    </citation>
    <scope>NUCLEOTIDE SEQUENCE [LARGE SCALE GENOMIC DNA]</scope>
    <source>
        <strain evidence="5 6">KCTC 3788</strain>
    </source>
</reference>
<feature type="domain" description="PAC" evidence="2">
    <location>
        <begin position="452"/>
        <end position="503"/>
    </location>
</feature>
<dbReference type="RefSeq" id="WP_181473686.1">
    <property type="nucleotide sequence ID" value="NZ_JACEFG010000004.1"/>
</dbReference>
<accession>A0A838CXH3</accession>
<protein>
    <submittedName>
        <fullName evidence="5">EAL domain-containing protein</fullName>
    </submittedName>
</protein>
<dbReference type="Pfam" id="PF01590">
    <property type="entry name" value="GAF"/>
    <property type="match status" value="1"/>
</dbReference>
<dbReference type="InterPro" id="IPR000160">
    <property type="entry name" value="GGDEF_dom"/>
</dbReference>
<dbReference type="InterPro" id="IPR035919">
    <property type="entry name" value="EAL_sf"/>
</dbReference>
<dbReference type="SUPFAM" id="SSF55073">
    <property type="entry name" value="Nucleotide cyclase"/>
    <property type="match status" value="1"/>
</dbReference>
<dbReference type="FunFam" id="3.30.70.270:FF:000001">
    <property type="entry name" value="Diguanylate cyclase domain protein"/>
    <property type="match status" value="1"/>
</dbReference>
<dbReference type="InterPro" id="IPR003018">
    <property type="entry name" value="GAF"/>
</dbReference>
<dbReference type="Gene3D" id="3.20.20.450">
    <property type="entry name" value="EAL domain"/>
    <property type="match status" value="1"/>
</dbReference>
<dbReference type="NCBIfam" id="TIGR00229">
    <property type="entry name" value="sensory_box"/>
    <property type="match status" value="1"/>
</dbReference>
<dbReference type="EMBL" id="JACEFG010000004">
    <property type="protein sequence ID" value="MBA2176628.1"/>
    <property type="molecule type" value="Genomic_DNA"/>
</dbReference>
<dbReference type="FunFam" id="3.20.20.450:FF:000001">
    <property type="entry name" value="Cyclic di-GMP phosphodiesterase yahA"/>
    <property type="match status" value="1"/>
</dbReference>
<dbReference type="Gene3D" id="3.30.70.270">
    <property type="match status" value="1"/>
</dbReference>
<evidence type="ECO:0000259" key="1">
    <source>
        <dbReference type="PROSITE" id="PS50112"/>
    </source>
</evidence>
<dbReference type="SMART" id="SM00052">
    <property type="entry name" value="EAL"/>
    <property type="match status" value="1"/>
</dbReference>
<dbReference type="InterPro" id="IPR035965">
    <property type="entry name" value="PAS-like_dom_sf"/>
</dbReference>
<dbReference type="InterPro" id="IPR000014">
    <property type="entry name" value="PAS"/>
</dbReference>
<dbReference type="InterPro" id="IPR000700">
    <property type="entry name" value="PAS-assoc_C"/>
</dbReference>
<evidence type="ECO:0000313" key="6">
    <source>
        <dbReference type="Proteomes" id="UP000571017"/>
    </source>
</evidence>
<dbReference type="SMART" id="SM00267">
    <property type="entry name" value="GGDEF"/>
    <property type="match status" value="1"/>
</dbReference>
<feature type="domain" description="GGDEF" evidence="4">
    <location>
        <begin position="535"/>
        <end position="668"/>
    </location>
</feature>
<dbReference type="CDD" id="cd01948">
    <property type="entry name" value="EAL"/>
    <property type="match status" value="1"/>
</dbReference>
<dbReference type="InterPro" id="IPR001633">
    <property type="entry name" value="EAL_dom"/>
</dbReference>
<dbReference type="PROSITE" id="PS50113">
    <property type="entry name" value="PAC"/>
    <property type="match status" value="1"/>
</dbReference>
<dbReference type="Pfam" id="PF13426">
    <property type="entry name" value="PAS_9"/>
    <property type="match status" value="1"/>
</dbReference>
<dbReference type="Pfam" id="PF00990">
    <property type="entry name" value="GGDEF"/>
    <property type="match status" value="1"/>
</dbReference>
<sequence length="935" mass="105892">MADEQTRYSRLAQITKLINTKLDLREVLQHVVAAISEEIVQCDSVGIYLPQDDGTYRGYVGKPETLNGMTLDMHIIDPEQDHLAKEVIETGEAIYIPDTSKDDRPDRRAIEAFKITSLLVAPVTYEDHLYGLAFLFDYGIPMDLTDSEIESIQAYINMAAVAIRNANNLTRKEKLISEKQLLLNVTRELSFSSSIQEALNVCFNYLGTVLDNHNIAAHFLDPVAEQQIEPTSMSANSSWSEEAWKESLTHLQVRFQDDPLMQEVISSKSPILIPDVHTDPRPDKIICQHFNIQGMYLLPLIAMGETLGILSVATFTKGARIYNNSQRQLAESIVDATAPVLFNLIYMEKQELIIQDRTFEVRKKNQELQEAFSDLKQVSQEKELILDSAGEGIFGIDLEGDITFSNASAKRLLGYTEESEVTGLSLCKIFNGVRENEDENALCTEVEKHIHERMERDFLRKDGTTFPGEYVITPQLIDHDIVGHVVTFKDVTARKQMEEKIKYHAYYDSVTNIPNRTLFQDRLNQALTYAESQERTLAILFLDLDRFKKINDTFGHNFGDSVLKIVADRLDASLPKEATVSRQGGDEFVILLPNIENVEEVQTITEEILDIFLAPFHIHEQEISVKTSIGISIYPEHGHNAEQLIKHADLAMYRAKERAGNQYQMYSNDIESDSLEKIKLENDLFKALKHGNEFVLHYQPKVDMRTGNVIGMESLIRWEHPIYGLLPPKTFIPLAEETGIIAALGEWVIRESCRQMKEWYDEGMTNFVISANLSPQQLNQKNLVSTVAEILEETEVPPALLELELTENLIIHNTERTLSTIHELKQLGINISIDDFGTGYSSLGYLKDFPVDTLKIDKSFIDDITTNSSNAAITDTIITLAKSLQLDVIAEGVETQEQAHHLSEKGCHLIQGFYFSPPIEASEFKKQVSTIQTKR</sequence>
<dbReference type="InterPro" id="IPR052155">
    <property type="entry name" value="Biofilm_reg_signaling"/>
</dbReference>
<proteinExistence type="predicted"/>
<dbReference type="PROSITE" id="PS50112">
    <property type="entry name" value="PAS"/>
    <property type="match status" value="1"/>
</dbReference>
<dbReference type="SUPFAM" id="SSF55781">
    <property type="entry name" value="GAF domain-like"/>
    <property type="match status" value="2"/>
</dbReference>
<dbReference type="PROSITE" id="PS50883">
    <property type="entry name" value="EAL"/>
    <property type="match status" value="1"/>
</dbReference>
<keyword evidence="6" id="KW-1185">Reference proteome</keyword>
<evidence type="ECO:0000259" key="4">
    <source>
        <dbReference type="PROSITE" id="PS50887"/>
    </source>
</evidence>
<dbReference type="PANTHER" id="PTHR44757:SF2">
    <property type="entry name" value="BIOFILM ARCHITECTURE MAINTENANCE PROTEIN MBAA"/>
    <property type="match status" value="1"/>
</dbReference>